<dbReference type="CDD" id="cd12148">
    <property type="entry name" value="fungal_TF_MHR"/>
    <property type="match status" value="1"/>
</dbReference>
<dbReference type="InterPro" id="IPR001138">
    <property type="entry name" value="Zn2Cys6_DnaBD"/>
</dbReference>
<evidence type="ECO:0000256" key="4">
    <source>
        <dbReference type="ARBA" id="ARBA00023163"/>
    </source>
</evidence>
<dbReference type="Pfam" id="PF00172">
    <property type="entry name" value="Zn_clus"/>
    <property type="match status" value="1"/>
</dbReference>
<dbReference type="PANTHER" id="PTHR47663">
    <property type="entry name" value="XYLANOLYTIC TRANSCRIPTIONAL ACTIVATOR XLNR-RELATED"/>
    <property type="match status" value="1"/>
</dbReference>
<protein>
    <recommendedName>
        <fullName evidence="7">Zn(2)-C6 fungal-type domain-containing protein</fullName>
    </recommendedName>
</protein>
<dbReference type="CDD" id="cd00067">
    <property type="entry name" value="GAL4"/>
    <property type="match status" value="1"/>
</dbReference>
<dbReference type="OrthoDB" id="5284003at2759"/>
<dbReference type="Proteomes" id="UP000811619">
    <property type="component" value="Unassembled WGS sequence"/>
</dbReference>
<keyword evidence="5" id="KW-0539">Nucleus</keyword>
<dbReference type="GO" id="GO:0003677">
    <property type="term" value="F:DNA binding"/>
    <property type="evidence" value="ECO:0007669"/>
    <property type="project" value="UniProtKB-KW"/>
</dbReference>
<proteinExistence type="predicted"/>
<feature type="region of interest" description="Disordered" evidence="6">
    <location>
        <begin position="55"/>
        <end position="89"/>
    </location>
</feature>
<name>A0A8K0J495_9HYPO</name>
<keyword evidence="9" id="KW-1185">Reference proteome</keyword>
<dbReference type="SUPFAM" id="SSF57701">
    <property type="entry name" value="Zn2/Cys6 DNA-binding domain"/>
    <property type="match status" value="1"/>
</dbReference>
<dbReference type="GO" id="GO:0000981">
    <property type="term" value="F:DNA-binding transcription factor activity, RNA polymerase II-specific"/>
    <property type="evidence" value="ECO:0007669"/>
    <property type="project" value="InterPro"/>
</dbReference>
<keyword evidence="4" id="KW-0804">Transcription</keyword>
<dbReference type="PROSITE" id="PS50048">
    <property type="entry name" value="ZN2_CY6_FUNGAL_2"/>
    <property type="match status" value="1"/>
</dbReference>
<dbReference type="EMBL" id="SRPY01000473">
    <property type="protein sequence ID" value="KAG5922932.1"/>
    <property type="molecule type" value="Genomic_DNA"/>
</dbReference>
<evidence type="ECO:0000313" key="9">
    <source>
        <dbReference type="Proteomes" id="UP000811619"/>
    </source>
</evidence>
<dbReference type="PROSITE" id="PS00463">
    <property type="entry name" value="ZN2_CY6_FUNGAL_1"/>
    <property type="match status" value="1"/>
</dbReference>
<dbReference type="GO" id="GO:0008270">
    <property type="term" value="F:zinc ion binding"/>
    <property type="evidence" value="ECO:0007669"/>
    <property type="project" value="InterPro"/>
</dbReference>
<evidence type="ECO:0000256" key="1">
    <source>
        <dbReference type="ARBA" id="ARBA00022833"/>
    </source>
</evidence>
<organism evidence="8 9">
    <name type="scientific">Claviceps africana</name>
    <dbReference type="NCBI Taxonomy" id="83212"/>
    <lineage>
        <taxon>Eukaryota</taxon>
        <taxon>Fungi</taxon>
        <taxon>Dikarya</taxon>
        <taxon>Ascomycota</taxon>
        <taxon>Pezizomycotina</taxon>
        <taxon>Sordariomycetes</taxon>
        <taxon>Hypocreomycetidae</taxon>
        <taxon>Hypocreales</taxon>
        <taxon>Clavicipitaceae</taxon>
        <taxon>Claviceps</taxon>
    </lineage>
</organism>
<comment type="caution">
    <text evidence="8">The sequence shown here is derived from an EMBL/GenBank/DDBJ whole genome shotgun (WGS) entry which is preliminary data.</text>
</comment>
<accession>A0A8K0J495</accession>
<keyword evidence="2" id="KW-0805">Transcription regulation</keyword>
<evidence type="ECO:0000259" key="7">
    <source>
        <dbReference type="PROSITE" id="PS50048"/>
    </source>
</evidence>
<gene>
    <name evidence="8" type="ORF">E4U42_005137</name>
</gene>
<sequence>MSASPPPKPSPSPSSPPSQHATAHAYASNGLEMLQAASDAAQAIQNPQALQHAAAAAEAEAEAVSQQQQQQQQLQQQLQQQHHHNHHHAAAVPALTGLSQSPEIAQHGEAAAAAAAAAGAVGAVGAMRDPSINPKLTRLRRACDLCSRRKVKCDDSNVPCKPCRELGADCTWERETKRRGPPNKHAEAAKAAKRARMEMVASGLSPAPSSQIAAKALMNISSDGILDAESIAPMPVLELLVDDFFTYIYPLAPFPHEPTFRQSFANREDRTRPEFLGLLASMIGALVASFPRSAREHLKALHGMHLFPKAIVLVEQCREIALLTRGSKWVLKQPKTLDDACTSYLLALSGTYTLQWNAARHFMSETLILIRELGFQRPKHPGELPTFGADPYSQELSPFNHVKDQTAKRLFWSLLLGIRSMAQLGTSGADTVIAPSTPSLPYPAYPENVDDICVLAHEIIHQPEGSVTLLTGFRFGIDIYMTMNGVVSLELAYGMSTLPWADQRILLRDGLIAAKSITDNLPPELHLAAQREDANLLATLDESGLQYVPPLWPNAQPSHDVRSVIKTQPAQRRRLQYEIQKANIFMSQLATRSYFVELYFHLRDVHLAEEQANPVESQQTDEEKALQDADDVEIYSLMAAEREVIVQNLLEVIGSISQRNMEPNGLSLINKMRQVAATLLNTAPDRKGPVAVKSEQALSQLIDILVKLEKTGPAAASRAADPMQMTAEDEDEELRHWADLREYQLRFAASGQYAASL</sequence>
<evidence type="ECO:0000313" key="8">
    <source>
        <dbReference type="EMBL" id="KAG5922932.1"/>
    </source>
</evidence>
<feature type="domain" description="Zn(2)-C6 fungal-type" evidence="7">
    <location>
        <begin position="142"/>
        <end position="172"/>
    </location>
</feature>
<dbReference type="InterPro" id="IPR036864">
    <property type="entry name" value="Zn2-C6_fun-type_DNA-bd_sf"/>
</dbReference>
<reference evidence="8" key="1">
    <citation type="journal article" date="2020" name="bioRxiv">
        <title>Whole genome comparisons of ergot fungi reveals the divergence and evolution of species within the genus Claviceps are the result of varying mechanisms driving genome evolution and host range expansion.</title>
        <authorList>
            <person name="Wyka S.A."/>
            <person name="Mondo S.J."/>
            <person name="Liu M."/>
            <person name="Dettman J."/>
            <person name="Nalam V."/>
            <person name="Broders K.D."/>
        </authorList>
    </citation>
    <scope>NUCLEOTIDE SEQUENCE</scope>
    <source>
        <strain evidence="8">CCC 489</strain>
    </source>
</reference>
<feature type="compositionally biased region" description="Low complexity" evidence="6">
    <location>
        <begin position="55"/>
        <end position="80"/>
    </location>
</feature>
<evidence type="ECO:0000256" key="6">
    <source>
        <dbReference type="SAM" id="MobiDB-lite"/>
    </source>
</evidence>
<feature type="compositionally biased region" description="Pro residues" evidence="6">
    <location>
        <begin position="1"/>
        <end position="16"/>
    </location>
</feature>
<dbReference type="InterPro" id="IPR051439">
    <property type="entry name" value="XlnR/Xlr1"/>
</dbReference>
<dbReference type="PANTHER" id="PTHR47663:SF1">
    <property type="entry name" value="XYLANOLYTIC TRANSCRIPTIONAL ACTIVATOR XLNR-RELATED"/>
    <property type="match status" value="1"/>
</dbReference>
<dbReference type="SUPFAM" id="SSF81995">
    <property type="entry name" value="beta-sandwich domain of Sec23/24"/>
    <property type="match status" value="1"/>
</dbReference>
<dbReference type="Gene3D" id="4.10.240.10">
    <property type="entry name" value="Zn(2)-C6 fungal-type DNA-binding domain"/>
    <property type="match status" value="1"/>
</dbReference>
<keyword evidence="3" id="KW-0238">DNA-binding</keyword>
<feature type="region of interest" description="Disordered" evidence="6">
    <location>
        <begin position="1"/>
        <end position="22"/>
    </location>
</feature>
<evidence type="ECO:0000256" key="3">
    <source>
        <dbReference type="ARBA" id="ARBA00023125"/>
    </source>
</evidence>
<evidence type="ECO:0000256" key="5">
    <source>
        <dbReference type="ARBA" id="ARBA00023242"/>
    </source>
</evidence>
<dbReference type="SMART" id="SM00066">
    <property type="entry name" value="GAL4"/>
    <property type="match status" value="1"/>
</dbReference>
<evidence type="ECO:0000256" key="2">
    <source>
        <dbReference type="ARBA" id="ARBA00023015"/>
    </source>
</evidence>
<dbReference type="AlphaFoldDB" id="A0A8K0J495"/>
<keyword evidence="1" id="KW-0862">Zinc</keyword>